<evidence type="ECO:0000256" key="3">
    <source>
        <dbReference type="ARBA" id="ARBA00022989"/>
    </source>
</evidence>
<evidence type="ECO:0000313" key="7">
    <source>
        <dbReference type="Proteomes" id="UP000187085"/>
    </source>
</evidence>
<dbReference type="RefSeq" id="WP_076702550.1">
    <property type="nucleotide sequence ID" value="NZ_MRDE01000018.1"/>
</dbReference>
<dbReference type="GO" id="GO:0034755">
    <property type="term" value="P:iron ion transmembrane transport"/>
    <property type="evidence" value="ECO:0007669"/>
    <property type="project" value="TreeGrafter"/>
</dbReference>
<dbReference type="InterPro" id="IPR001046">
    <property type="entry name" value="NRAMP_fam"/>
</dbReference>
<sequence>MSTPKQATTPTTTTETRVDPYLVDGSAVQEPPTTWRGRLRFLGPGMITSAAVVGSGELLTATTLGAQVGFMLFWLVFVSTFLKVWVQVELGRWSISTGKVALQGYDDVPPRLGRRGWMAWLVLLMFVQFLTSQAGVISAAAFAFSSLFPIGPEPYSLLSIGTWVLILALIAIAIHAANKYAVVEKVSTVLVLLVTLFAVAMVFVIQGTEFAWTGGDIVDGFRFQIALGAMGIALSMFGLTGVGAGEITAYTYWCVEKGYAAWTGPRDDSDSWVARARGWISVMKLDAWVSWIVYTVSTAAFYLLGAAVLHPQDLVPKGNDVMTTLSSVYDMTVGSWGAVVFLLGAGLALFKTILANVPSLGRQIGNTLALFGAFDWHDAVKRDRWMRGIMIALPLIWGAFGTIVSSPLPLVVLAGVLNAIFLIGVAIATVHLGHTQTDVRVKDGKLTTAMLVISAISITFVGVVGLINSF</sequence>
<comment type="caution">
    <text evidence="6">The sequence shown here is derived from an EMBL/GenBank/DDBJ whole genome shotgun (WGS) entry which is preliminary data.</text>
</comment>
<keyword evidence="3 5" id="KW-1133">Transmembrane helix</keyword>
<feature type="transmembrane region" description="Helical" evidence="5">
    <location>
        <begin position="446"/>
        <end position="467"/>
    </location>
</feature>
<gene>
    <name evidence="6" type="ORF">BKD30_04295</name>
</gene>
<comment type="subcellular location">
    <subcellularLocation>
        <location evidence="1">Membrane</location>
        <topology evidence="1">Multi-pass membrane protein</topology>
    </subcellularLocation>
</comment>
<evidence type="ECO:0000256" key="4">
    <source>
        <dbReference type="ARBA" id="ARBA00023136"/>
    </source>
</evidence>
<dbReference type="AlphaFoldDB" id="A0A1R1LHF8"/>
<keyword evidence="4 5" id="KW-0472">Membrane</keyword>
<dbReference type="PANTHER" id="PTHR11706">
    <property type="entry name" value="SOLUTE CARRIER PROTEIN FAMILY 11 MEMBER"/>
    <property type="match status" value="1"/>
</dbReference>
<evidence type="ECO:0000256" key="2">
    <source>
        <dbReference type="ARBA" id="ARBA00022692"/>
    </source>
</evidence>
<feature type="transmembrane region" description="Helical" evidence="5">
    <location>
        <begin position="186"/>
        <end position="205"/>
    </location>
</feature>
<dbReference type="STRING" id="554083.BKD30_04295"/>
<dbReference type="Proteomes" id="UP000187085">
    <property type="component" value="Unassembled WGS sequence"/>
</dbReference>
<dbReference type="NCBIfam" id="NF037982">
    <property type="entry name" value="Nramp_1"/>
    <property type="match status" value="1"/>
</dbReference>
<evidence type="ECO:0000313" key="6">
    <source>
        <dbReference type="EMBL" id="OMH26971.1"/>
    </source>
</evidence>
<dbReference type="GO" id="GO:0005384">
    <property type="term" value="F:manganese ion transmembrane transporter activity"/>
    <property type="evidence" value="ECO:0007669"/>
    <property type="project" value="TreeGrafter"/>
</dbReference>
<feature type="transmembrane region" description="Helical" evidence="5">
    <location>
        <begin position="225"/>
        <end position="244"/>
    </location>
</feature>
<evidence type="ECO:0000256" key="1">
    <source>
        <dbReference type="ARBA" id="ARBA00004141"/>
    </source>
</evidence>
<name>A0A1R1LHF8_9MICC</name>
<protein>
    <submittedName>
        <fullName evidence="6">Manganese transporter NRAMP</fullName>
    </submittedName>
</protein>
<proteinExistence type="predicted"/>
<feature type="transmembrane region" description="Helical" evidence="5">
    <location>
        <begin position="64"/>
        <end position="86"/>
    </location>
</feature>
<dbReference type="GO" id="GO:0005886">
    <property type="term" value="C:plasma membrane"/>
    <property type="evidence" value="ECO:0007669"/>
    <property type="project" value="TreeGrafter"/>
</dbReference>
<evidence type="ECO:0000256" key="5">
    <source>
        <dbReference type="SAM" id="Phobius"/>
    </source>
</evidence>
<reference evidence="6 7" key="1">
    <citation type="submission" date="2016-12" db="EMBL/GenBank/DDBJ databases">
        <title>Draft genome of Tersicoccus phoenicis 1P05MA.</title>
        <authorList>
            <person name="Nakajima Y."/>
            <person name="Yoshizawa S."/>
            <person name="Nakamura K."/>
            <person name="Ogura Y."/>
            <person name="Hayashi T."/>
            <person name="Kogure K."/>
        </authorList>
    </citation>
    <scope>NUCLEOTIDE SEQUENCE [LARGE SCALE GENOMIC DNA]</scope>
    <source>
        <strain evidence="6 7">1p05MA</strain>
    </source>
</reference>
<dbReference type="Pfam" id="PF01566">
    <property type="entry name" value="Nramp"/>
    <property type="match status" value="1"/>
</dbReference>
<dbReference type="EMBL" id="MRDE01000018">
    <property type="protein sequence ID" value="OMH26971.1"/>
    <property type="molecule type" value="Genomic_DNA"/>
</dbReference>
<feature type="transmembrane region" description="Helical" evidence="5">
    <location>
        <begin position="328"/>
        <end position="350"/>
    </location>
</feature>
<keyword evidence="2 5" id="KW-0812">Transmembrane</keyword>
<feature type="transmembrane region" description="Helical" evidence="5">
    <location>
        <begin position="410"/>
        <end position="434"/>
    </location>
</feature>
<feature type="transmembrane region" description="Helical" evidence="5">
    <location>
        <begin position="120"/>
        <end position="143"/>
    </location>
</feature>
<dbReference type="PANTHER" id="PTHR11706:SF3">
    <property type="entry name" value="METAL ION TRANSPORT PROTEIN"/>
    <property type="match status" value="1"/>
</dbReference>
<organism evidence="6 7">
    <name type="scientific">Tersicoccus phoenicis</name>
    <dbReference type="NCBI Taxonomy" id="554083"/>
    <lineage>
        <taxon>Bacteria</taxon>
        <taxon>Bacillati</taxon>
        <taxon>Actinomycetota</taxon>
        <taxon>Actinomycetes</taxon>
        <taxon>Micrococcales</taxon>
        <taxon>Micrococcaceae</taxon>
        <taxon>Tersicoccus</taxon>
    </lineage>
</organism>
<keyword evidence="7" id="KW-1185">Reference proteome</keyword>
<feature type="transmembrane region" description="Helical" evidence="5">
    <location>
        <begin position="155"/>
        <end position="174"/>
    </location>
</feature>
<feature type="transmembrane region" description="Helical" evidence="5">
    <location>
        <begin position="285"/>
        <end position="308"/>
    </location>
</feature>
<feature type="transmembrane region" description="Helical" evidence="5">
    <location>
        <begin position="385"/>
        <end position="404"/>
    </location>
</feature>
<accession>A0A1R1LHF8</accession>
<dbReference type="GO" id="GO:0015086">
    <property type="term" value="F:cadmium ion transmembrane transporter activity"/>
    <property type="evidence" value="ECO:0007669"/>
    <property type="project" value="TreeGrafter"/>
</dbReference>